<reference evidence="1 2" key="1">
    <citation type="submission" date="2024-05" db="EMBL/GenBank/DDBJ databases">
        <title>Culex pipiens pipiens assembly and annotation.</title>
        <authorList>
            <person name="Alout H."/>
            <person name="Durand T."/>
        </authorList>
    </citation>
    <scope>NUCLEOTIDE SEQUENCE [LARGE SCALE GENOMIC DNA]</scope>
    <source>
        <strain evidence="1">HA-2024</strain>
        <tissue evidence="1">Whole body</tissue>
    </source>
</reference>
<dbReference type="AlphaFoldDB" id="A0ABD1DYW1"/>
<protein>
    <submittedName>
        <fullName evidence="1">Uncharacterized protein</fullName>
    </submittedName>
</protein>
<dbReference type="Proteomes" id="UP001562425">
    <property type="component" value="Unassembled WGS sequence"/>
</dbReference>
<name>A0ABD1DYW1_CULPP</name>
<feature type="non-terminal residue" evidence="1">
    <location>
        <position position="97"/>
    </location>
</feature>
<evidence type="ECO:0000313" key="1">
    <source>
        <dbReference type="EMBL" id="KAL1403484.1"/>
    </source>
</evidence>
<evidence type="ECO:0000313" key="2">
    <source>
        <dbReference type="Proteomes" id="UP001562425"/>
    </source>
</evidence>
<accession>A0ABD1DYW1</accession>
<sequence>MARIGAGGLAEHHRIEPPWHGVNTGNPVDRYLVPDSAPKRTVFVDIREEDSRTIVQRHVVTRFSIPLEKPFPEQTALAMASHYNANSVWWRWIKVLI</sequence>
<organism evidence="1 2">
    <name type="scientific">Culex pipiens pipiens</name>
    <name type="common">Northern house mosquito</name>
    <dbReference type="NCBI Taxonomy" id="38569"/>
    <lineage>
        <taxon>Eukaryota</taxon>
        <taxon>Metazoa</taxon>
        <taxon>Ecdysozoa</taxon>
        <taxon>Arthropoda</taxon>
        <taxon>Hexapoda</taxon>
        <taxon>Insecta</taxon>
        <taxon>Pterygota</taxon>
        <taxon>Neoptera</taxon>
        <taxon>Endopterygota</taxon>
        <taxon>Diptera</taxon>
        <taxon>Nematocera</taxon>
        <taxon>Culicoidea</taxon>
        <taxon>Culicidae</taxon>
        <taxon>Culicinae</taxon>
        <taxon>Culicini</taxon>
        <taxon>Culex</taxon>
        <taxon>Culex</taxon>
    </lineage>
</organism>
<gene>
    <name evidence="1" type="ORF">pipiens_020495</name>
</gene>
<keyword evidence="2" id="KW-1185">Reference proteome</keyword>
<comment type="caution">
    <text evidence="1">The sequence shown here is derived from an EMBL/GenBank/DDBJ whole genome shotgun (WGS) entry which is preliminary data.</text>
</comment>
<proteinExistence type="predicted"/>
<dbReference type="EMBL" id="JBEHCU010001510">
    <property type="protein sequence ID" value="KAL1403484.1"/>
    <property type="molecule type" value="Genomic_DNA"/>
</dbReference>